<dbReference type="SUPFAM" id="SSF81383">
    <property type="entry name" value="F-box domain"/>
    <property type="match status" value="1"/>
</dbReference>
<dbReference type="OrthoDB" id="2588098at2759"/>
<dbReference type="EMBL" id="DS995701">
    <property type="protein sequence ID" value="EEQ27958.1"/>
    <property type="molecule type" value="Genomic_DNA"/>
</dbReference>
<evidence type="ECO:0000313" key="2">
    <source>
        <dbReference type="EMBL" id="EEQ27958.1"/>
    </source>
</evidence>
<name>C5FDI4_ARTOC</name>
<dbReference type="HOGENOM" id="CLU_044126_1_0_1"/>
<keyword evidence="3" id="KW-1185">Reference proteome</keyword>
<sequence length="348" mass="40173">MEQEKFVYIAPHRREMHPIVIREAEIIFRKGVRGIFMLLAVPTFHIYPDYVTSGAHPGSWKKMPYASIQPSNCFIARLPSELVAMIIKNIDIIDVLHLGLSCRYLWSIGWHTIIRFAVSTLGLWAGTPVVCMGHRHRYGSDAPYPRGLLSEALLAEMDRGLRRNSRARSLSMGMYPLDKPLNLGHLAFDRFDRIRDIAKDNLPPDLTVPAKLHLNTQRYSPYDLRYIINQCPYALYWTPPGEIWVLRSQTAREYIRSTSIAMHTGYIRGPFILGIGFSEAICHQTLWNDNVYRGDWAGHALDIVPMSRLRKDGGRWKDIGDRVAEQIYANWRSFYGETWREEAVKLGW</sequence>
<organism evidence="2 3">
    <name type="scientific">Arthroderma otae (strain ATCC MYA-4605 / CBS 113480)</name>
    <name type="common">Microsporum canis</name>
    <dbReference type="NCBI Taxonomy" id="554155"/>
    <lineage>
        <taxon>Eukaryota</taxon>
        <taxon>Fungi</taxon>
        <taxon>Dikarya</taxon>
        <taxon>Ascomycota</taxon>
        <taxon>Pezizomycotina</taxon>
        <taxon>Eurotiomycetes</taxon>
        <taxon>Eurotiomycetidae</taxon>
        <taxon>Onygenales</taxon>
        <taxon>Arthrodermataceae</taxon>
        <taxon>Microsporum</taxon>
    </lineage>
</organism>
<dbReference type="CDD" id="cd09917">
    <property type="entry name" value="F-box_SF"/>
    <property type="match status" value="1"/>
</dbReference>
<dbReference type="RefSeq" id="XP_002850742.1">
    <property type="nucleotide sequence ID" value="XM_002850696.1"/>
</dbReference>
<accession>C5FDI4</accession>
<gene>
    <name evidence="2" type="ORF">MCYG_00846</name>
</gene>
<evidence type="ECO:0000313" key="3">
    <source>
        <dbReference type="Proteomes" id="UP000002035"/>
    </source>
</evidence>
<evidence type="ECO:0000259" key="1">
    <source>
        <dbReference type="PROSITE" id="PS50181"/>
    </source>
</evidence>
<protein>
    <recommendedName>
        <fullName evidence="1">F-box domain-containing protein</fullName>
    </recommendedName>
</protein>
<dbReference type="PROSITE" id="PS50181">
    <property type="entry name" value="FBOX"/>
    <property type="match status" value="1"/>
</dbReference>
<proteinExistence type="predicted"/>
<dbReference type="GeneID" id="9226672"/>
<feature type="domain" description="F-box" evidence="1">
    <location>
        <begin position="72"/>
        <end position="108"/>
    </location>
</feature>
<dbReference type="InterPro" id="IPR001810">
    <property type="entry name" value="F-box_dom"/>
</dbReference>
<dbReference type="STRING" id="554155.C5FDI4"/>
<reference evidence="3" key="1">
    <citation type="journal article" date="2012" name="MBio">
        <title>Comparative genome analysis of Trichophyton rubrum and related dermatophytes reveals candidate genes involved in infection.</title>
        <authorList>
            <person name="Martinez D.A."/>
            <person name="Oliver B.G."/>
            <person name="Graeser Y."/>
            <person name="Goldberg J.M."/>
            <person name="Li W."/>
            <person name="Martinez-Rossi N.M."/>
            <person name="Monod M."/>
            <person name="Shelest E."/>
            <person name="Barton R.C."/>
            <person name="Birch E."/>
            <person name="Brakhage A.A."/>
            <person name="Chen Z."/>
            <person name="Gurr S.J."/>
            <person name="Heiman D."/>
            <person name="Heitman J."/>
            <person name="Kosti I."/>
            <person name="Rossi A."/>
            <person name="Saif S."/>
            <person name="Samalova M."/>
            <person name="Saunders C.W."/>
            <person name="Shea T."/>
            <person name="Summerbell R.C."/>
            <person name="Xu J."/>
            <person name="Young S."/>
            <person name="Zeng Q."/>
            <person name="Birren B.W."/>
            <person name="Cuomo C.A."/>
            <person name="White T.C."/>
        </authorList>
    </citation>
    <scope>NUCLEOTIDE SEQUENCE [LARGE SCALE GENOMIC DNA]</scope>
    <source>
        <strain evidence="3">ATCC MYA-4605 / CBS 113480</strain>
    </source>
</reference>
<dbReference type="OMA" id="KEMHRGV"/>
<dbReference type="Proteomes" id="UP000002035">
    <property type="component" value="Unassembled WGS sequence"/>
</dbReference>
<dbReference type="AlphaFoldDB" id="C5FDI4"/>
<dbReference type="InterPro" id="IPR036047">
    <property type="entry name" value="F-box-like_dom_sf"/>
</dbReference>
<dbReference type="VEuPathDB" id="FungiDB:MCYG_00846"/>
<dbReference type="eggNOG" id="ENOG502TH4E">
    <property type="taxonomic scope" value="Eukaryota"/>
</dbReference>